<feature type="compositionally biased region" description="Basic residues" evidence="9">
    <location>
        <begin position="474"/>
        <end position="485"/>
    </location>
</feature>
<feature type="domain" description="Poly A polymerase head" evidence="10">
    <location>
        <begin position="54"/>
        <end position="179"/>
    </location>
</feature>
<sequence length="501" mass="55802">MIKKFIRKILGVKAPRNTDEPEVLGPEQHGIDPKMVSSNAVRVTSTLQEAGFEAFVVGGAVRDLLLGVKPKDFDIATNATPEQVKRLFRRAFIIGRRFQIVHVMFGQDLLEVTTFRGTTTDNAPKDEHGRVLRDNTFGSQAEDAERRDFTINAMYYNPATQQVLDYHGGMRDIRAKTLRIIGQPEARYREDPVRMLRVVRFAAKLKFDIEPTTAAPISVMAPLINNVPAARVFDEMLKLLMSGSALACLQQLRKAGLHHGLLPLLDVVLEQPLGFKFVTLALEATDKRIAAGKTVSPGFLFASLLWHQVLEKWNAYQAAGEFPIPALHLAADEVLESQTEKLALQRKIGSDMRDIWAMQPRFERRNGKNPYKLLEHLRFRAGFDFLLLRCASGEIDPELGNWWSAFYEADETVRAEMVSAVSGTGTGTGSKRKRPPRRGTRHGEEAEASTEQGDEGADYEGEEVHADAESSPAPRKRRRGPRRKRNGEGGAAAPADVPTVD</sequence>
<feature type="domain" description="tRNA nucleotidyltransferase/poly(A) polymerase RNA and SrmB- binding" evidence="12">
    <location>
        <begin position="207"/>
        <end position="266"/>
    </location>
</feature>
<dbReference type="EC" id="2.7.7.19" evidence="7"/>
<keyword evidence="16" id="KW-1185">Reference proteome</keyword>
<dbReference type="Pfam" id="PF12626">
    <property type="entry name" value="PolyA_pol_arg_C"/>
    <property type="match status" value="1"/>
</dbReference>
<dbReference type="InterPro" id="IPR002646">
    <property type="entry name" value="PolA_pol_head_dom"/>
</dbReference>
<evidence type="ECO:0000256" key="8">
    <source>
        <dbReference type="RuleBase" id="RU003953"/>
    </source>
</evidence>
<evidence type="ECO:0000256" key="4">
    <source>
        <dbReference type="ARBA" id="ARBA00022840"/>
    </source>
</evidence>
<feature type="domain" description="Polymerase A arginine-rich C-terminal" evidence="11">
    <location>
        <begin position="320"/>
        <end position="438"/>
    </location>
</feature>
<evidence type="ECO:0000313" key="15">
    <source>
        <dbReference type="Proteomes" id="UP000315112"/>
    </source>
</evidence>
<dbReference type="NCBIfam" id="TIGR01942">
    <property type="entry name" value="pcnB"/>
    <property type="match status" value="1"/>
</dbReference>
<dbReference type="OrthoDB" id="9805698at2"/>
<dbReference type="CDD" id="cd05398">
    <property type="entry name" value="NT_ClassII-CCAase"/>
    <property type="match status" value="1"/>
</dbReference>
<evidence type="ECO:0000313" key="13">
    <source>
        <dbReference type="EMBL" id="QGZ39887.1"/>
    </source>
</evidence>
<dbReference type="PANTHER" id="PTHR43051">
    <property type="entry name" value="POLYNUCLEOTIDE ADENYLYLTRANSFERASE FAMILY PROTEIN"/>
    <property type="match status" value="1"/>
</dbReference>
<evidence type="ECO:0000256" key="1">
    <source>
        <dbReference type="ARBA" id="ARBA00022664"/>
    </source>
</evidence>
<reference evidence="14 15" key="1">
    <citation type="journal article" date="2015" name="Stand. Genomic Sci.">
        <title>Genomic Encyclopedia of Bacterial and Archaeal Type Strains, Phase III: the genomes of soil and plant-associated and newly described type strains.</title>
        <authorList>
            <person name="Whitman W.B."/>
            <person name="Woyke T."/>
            <person name="Klenk H.P."/>
            <person name="Zhou Y."/>
            <person name="Lilburn T.G."/>
            <person name="Beck B.J."/>
            <person name="De Vos P."/>
            <person name="Vandamme P."/>
            <person name="Eisen J.A."/>
            <person name="Garrity G."/>
            <person name="Hugenholtz P."/>
            <person name="Kyrpides N.C."/>
        </authorList>
    </citation>
    <scope>NUCLEOTIDE SEQUENCE [LARGE SCALE GENOMIC DNA]</scope>
    <source>
        <strain evidence="14 15">CGMCC 1.10685</strain>
    </source>
</reference>
<evidence type="ECO:0000259" key="12">
    <source>
        <dbReference type="Pfam" id="PF12627"/>
    </source>
</evidence>
<evidence type="ECO:0000256" key="3">
    <source>
        <dbReference type="ARBA" id="ARBA00022741"/>
    </source>
</evidence>
<proteinExistence type="inferred from homology"/>
<comment type="function">
    <text evidence="7">Adds poly(A) tail to the 3' end of many RNAs, which usually targets these RNAs for decay. Plays a significant role in the global control of gene expression, through influencing the rate of transcript degradation, and in the general RNA quality control.</text>
</comment>
<accession>A0A562PWN7</accession>
<feature type="region of interest" description="Disordered" evidence="9">
    <location>
        <begin position="419"/>
        <end position="501"/>
    </location>
</feature>
<dbReference type="Proteomes" id="UP000315112">
    <property type="component" value="Unassembled WGS sequence"/>
</dbReference>
<evidence type="ECO:0000259" key="10">
    <source>
        <dbReference type="Pfam" id="PF01743"/>
    </source>
</evidence>
<dbReference type="Gene3D" id="1.10.3090.10">
    <property type="entry name" value="cca-adding enzyme, domain 2"/>
    <property type="match status" value="1"/>
</dbReference>
<dbReference type="EMBL" id="VLKW01000003">
    <property type="protein sequence ID" value="TWI48819.1"/>
    <property type="molecule type" value="Genomic_DNA"/>
</dbReference>
<dbReference type="RefSeq" id="WP_145874578.1">
    <property type="nucleotide sequence ID" value="NZ_CP046904.1"/>
</dbReference>
<name>A0A562PWN7_9BURK</name>
<feature type="active site" evidence="7">
    <location>
        <position position="72"/>
    </location>
</feature>
<feature type="active site" evidence="7">
    <location>
        <position position="74"/>
    </location>
</feature>
<comment type="similarity">
    <text evidence="7 8">Belongs to the tRNA nucleotidyltransferase/poly(A) polymerase family.</text>
</comment>
<dbReference type="InterPro" id="IPR025866">
    <property type="entry name" value="PolyA_pol_arg_C_dom"/>
</dbReference>
<keyword evidence="6 7" id="KW-0804">Transcription</keyword>
<dbReference type="SUPFAM" id="SSF81891">
    <property type="entry name" value="Poly A polymerase C-terminal region-like"/>
    <property type="match status" value="1"/>
</dbReference>
<gene>
    <name evidence="7 13" type="primary">pcnB</name>
    <name evidence="13" type="ORF">GO485_13055</name>
    <name evidence="14" type="ORF">IP92_02212</name>
</gene>
<dbReference type="SUPFAM" id="SSF81301">
    <property type="entry name" value="Nucleotidyltransferase"/>
    <property type="match status" value="1"/>
</dbReference>
<feature type="compositionally biased region" description="Acidic residues" evidence="9">
    <location>
        <begin position="446"/>
        <end position="461"/>
    </location>
</feature>
<dbReference type="InterPro" id="IPR043519">
    <property type="entry name" value="NT_sf"/>
</dbReference>
<keyword evidence="1 7" id="KW-0507">mRNA processing</keyword>
<evidence type="ECO:0000259" key="11">
    <source>
        <dbReference type="Pfam" id="PF12626"/>
    </source>
</evidence>
<organism evidence="14 15">
    <name type="scientific">Pseudoduganella flava</name>
    <dbReference type="NCBI Taxonomy" id="871742"/>
    <lineage>
        <taxon>Bacteria</taxon>
        <taxon>Pseudomonadati</taxon>
        <taxon>Pseudomonadota</taxon>
        <taxon>Betaproteobacteria</taxon>
        <taxon>Burkholderiales</taxon>
        <taxon>Oxalobacteraceae</taxon>
        <taxon>Telluria group</taxon>
        <taxon>Pseudoduganella</taxon>
    </lineage>
</organism>
<dbReference type="Pfam" id="PF01743">
    <property type="entry name" value="PolyA_pol"/>
    <property type="match status" value="1"/>
</dbReference>
<evidence type="ECO:0000256" key="6">
    <source>
        <dbReference type="ARBA" id="ARBA00023163"/>
    </source>
</evidence>
<keyword evidence="4 7" id="KW-0067">ATP-binding</keyword>
<reference evidence="13 16" key="3">
    <citation type="submission" date="2019-12" db="EMBL/GenBank/DDBJ databases">
        <title>Draft Genome Sequences of Six Type Strains of the Genus Massilia.</title>
        <authorList>
            <person name="Miess H."/>
            <person name="Frediansyah A."/>
            <person name="Goeker M."/>
            <person name="Gross H."/>
        </authorList>
    </citation>
    <scope>NUCLEOTIDE SEQUENCE [LARGE SCALE GENOMIC DNA]</scope>
    <source>
        <strain evidence="13 16">DSM 26639</strain>
    </source>
</reference>
<dbReference type="InterPro" id="IPR032828">
    <property type="entry name" value="PolyA_RNA-bd"/>
</dbReference>
<keyword evidence="2 7" id="KW-0808">Transferase</keyword>
<evidence type="ECO:0000313" key="14">
    <source>
        <dbReference type="EMBL" id="TWI48819.1"/>
    </source>
</evidence>
<evidence type="ECO:0000256" key="9">
    <source>
        <dbReference type="SAM" id="MobiDB-lite"/>
    </source>
</evidence>
<keyword evidence="5 7" id="KW-0694">RNA-binding</keyword>
<dbReference type="GO" id="GO:0043633">
    <property type="term" value="P:polyadenylation-dependent RNA catabolic process"/>
    <property type="evidence" value="ECO:0007669"/>
    <property type="project" value="InterPro"/>
</dbReference>
<dbReference type="InterPro" id="IPR052191">
    <property type="entry name" value="tRNA_ntf/polyA_polymerase_I"/>
</dbReference>
<evidence type="ECO:0000256" key="2">
    <source>
        <dbReference type="ARBA" id="ARBA00022679"/>
    </source>
</evidence>
<reference evidence="14" key="2">
    <citation type="submission" date="2019-07" db="EMBL/GenBank/DDBJ databases">
        <authorList>
            <person name="Whitman W."/>
            <person name="Huntemann M."/>
            <person name="Clum A."/>
            <person name="Pillay M."/>
            <person name="Palaniappan K."/>
            <person name="Varghese N."/>
            <person name="Mikhailova N."/>
            <person name="Stamatis D."/>
            <person name="Reddy T."/>
            <person name="Daum C."/>
            <person name="Shapiro N."/>
            <person name="Ivanova N."/>
            <person name="Kyrpides N."/>
            <person name="Woyke T."/>
        </authorList>
    </citation>
    <scope>NUCLEOTIDE SEQUENCE</scope>
    <source>
        <strain evidence="14">CGMCC 1.10685</strain>
    </source>
</reference>
<dbReference type="Proteomes" id="UP000437862">
    <property type="component" value="Chromosome"/>
</dbReference>
<dbReference type="GO" id="GO:1990817">
    <property type="term" value="F:poly(A) RNA polymerase activity"/>
    <property type="evidence" value="ECO:0007669"/>
    <property type="project" value="UniProtKB-UniRule"/>
</dbReference>
<dbReference type="GO" id="GO:0005524">
    <property type="term" value="F:ATP binding"/>
    <property type="evidence" value="ECO:0007669"/>
    <property type="project" value="UniProtKB-UniRule"/>
</dbReference>
<dbReference type="HAMAP" id="MF_00957">
    <property type="entry name" value="PolyA_pol"/>
    <property type="match status" value="1"/>
</dbReference>
<dbReference type="GO" id="GO:0006397">
    <property type="term" value="P:mRNA processing"/>
    <property type="evidence" value="ECO:0007669"/>
    <property type="project" value="UniProtKB-KW"/>
</dbReference>
<dbReference type="Gene3D" id="3.30.460.10">
    <property type="entry name" value="Beta Polymerase, domain 2"/>
    <property type="match status" value="1"/>
</dbReference>
<dbReference type="Pfam" id="PF12627">
    <property type="entry name" value="PolyA_pol_RNAbd"/>
    <property type="match status" value="1"/>
</dbReference>
<comment type="catalytic activity">
    <reaction evidence="7">
        <text>RNA(n) + ATP = RNA(n)-3'-adenine ribonucleotide + diphosphate</text>
        <dbReference type="Rhea" id="RHEA:11332"/>
        <dbReference type="Rhea" id="RHEA-COMP:14527"/>
        <dbReference type="Rhea" id="RHEA-COMP:17347"/>
        <dbReference type="ChEBI" id="CHEBI:30616"/>
        <dbReference type="ChEBI" id="CHEBI:33019"/>
        <dbReference type="ChEBI" id="CHEBI:140395"/>
        <dbReference type="ChEBI" id="CHEBI:173115"/>
        <dbReference type="EC" id="2.7.7.19"/>
    </reaction>
</comment>
<dbReference type="GO" id="GO:0003723">
    <property type="term" value="F:RNA binding"/>
    <property type="evidence" value="ECO:0007669"/>
    <property type="project" value="UniProtKB-UniRule"/>
</dbReference>
<dbReference type="AlphaFoldDB" id="A0A562PWN7"/>
<feature type="active site" evidence="7">
    <location>
        <position position="148"/>
    </location>
</feature>
<protein>
    <recommendedName>
        <fullName evidence="7">Poly(A) polymerase I</fullName>
        <shortName evidence="7">PAP I</shortName>
        <ecNumber evidence="7">2.7.7.19</ecNumber>
    </recommendedName>
</protein>
<evidence type="ECO:0000256" key="5">
    <source>
        <dbReference type="ARBA" id="ARBA00022884"/>
    </source>
</evidence>
<dbReference type="PANTHER" id="PTHR43051:SF1">
    <property type="entry name" value="POLYNUCLEOTIDE ADENYLYLTRANSFERASE FAMILY PROTEIN"/>
    <property type="match status" value="1"/>
</dbReference>
<dbReference type="EMBL" id="CP046904">
    <property type="protein sequence ID" value="QGZ39887.1"/>
    <property type="molecule type" value="Genomic_DNA"/>
</dbReference>
<evidence type="ECO:0000313" key="16">
    <source>
        <dbReference type="Proteomes" id="UP000437862"/>
    </source>
</evidence>
<keyword evidence="3 7" id="KW-0547">Nucleotide-binding</keyword>
<keyword evidence="13" id="KW-0548">Nucleotidyltransferase</keyword>
<feature type="compositionally biased region" description="Basic residues" evidence="9">
    <location>
        <begin position="430"/>
        <end position="440"/>
    </location>
</feature>
<dbReference type="InterPro" id="IPR010206">
    <property type="entry name" value="PolA_pol_I"/>
</dbReference>
<evidence type="ECO:0000256" key="7">
    <source>
        <dbReference type="HAMAP-Rule" id="MF_00957"/>
    </source>
</evidence>